<comment type="cofactor">
    <cofactor evidence="5">
        <name>Mg(2+)</name>
        <dbReference type="ChEBI" id="CHEBI:18420"/>
    </cofactor>
</comment>
<dbReference type="PANTHER" id="PTHR23407">
    <property type="entry name" value="ATPASE INHIBITOR/5-FORMYLTETRAHYDROFOLATE CYCLO-LIGASE"/>
    <property type="match status" value="1"/>
</dbReference>
<evidence type="ECO:0000256" key="3">
    <source>
        <dbReference type="ARBA" id="ARBA00022840"/>
    </source>
</evidence>
<evidence type="ECO:0000256" key="5">
    <source>
        <dbReference type="RuleBase" id="RU361279"/>
    </source>
</evidence>
<dbReference type="InterPro" id="IPR037171">
    <property type="entry name" value="NagB/RpiA_transferase-like"/>
</dbReference>
<evidence type="ECO:0000256" key="2">
    <source>
        <dbReference type="ARBA" id="ARBA00022741"/>
    </source>
</evidence>
<keyword evidence="2 4" id="KW-0547">Nucleotide-binding</keyword>
<comment type="similarity">
    <text evidence="1 5">Belongs to the 5-formyltetrahydrofolate cyclo-ligase family.</text>
</comment>
<dbReference type="PANTHER" id="PTHR23407:SF1">
    <property type="entry name" value="5-FORMYLTETRAHYDROFOLATE CYCLO-LIGASE"/>
    <property type="match status" value="1"/>
</dbReference>
<dbReference type="PIRSF" id="PIRSF006806">
    <property type="entry name" value="FTHF_cligase"/>
    <property type="match status" value="1"/>
</dbReference>
<dbReference type="OrthoDB" id="9801938at2"/>
<dbReference type="EC" id="6.3.3.2" evidence="5"/>
<dbReference type="Proteomes" id="UP000294963">
    <property type="component" value="Unassembled WGS sequence"/>
</dbReference>
<dbReference type="InterPro" id="IPR002698">
    <property type="entry name" value="FTHF_cligase"/>
</dbReference>
<keyword evidence="6" id="KW-0436">Ligase</keyword>
<dbReference type="Gene3D" id="3.40.50.10420">
    <property type="entry name" value="NagB/RpiA/CoA transferase-like"/>
    <property type="match status" value="1"/>
</dbReference>
<evidence type="ECO:0000256" key="1">
    <source>
        <dbReference type="ARBA" id="ARBA00010638"/>
    </source>
</evidence>
<name>A0A4R1Y4H8_ACICA</name>
<dbReference type="GO" id="GO:0005524">
    <property type="term" value="F:ATP binding"/>
    <property type="evidence" value="ECO:0007669"/>
    <property type="project" value="UniProtKB-KW"/>
</dbReference>
<comment type="catalytic activity">
    <reaction evidence="5">
        <text>(6S)-5-formyl-5,6,7,8-tetrahydrofolate + ATP = (6R)-5,10-methenyltetrahydrofolate + ADP + phosphate</text>
        <dbReference type="Rhea" id="RHEA:10488"/>
        <dbReference type="ChEBI" id="CHEBI:30616"/>
        <dbReference type="ChEBI" id="CHEBI:43474"/>
        <dbReference type="ChEBI" id="CHEBI:57455"/>
        <dbReference type="ChEBI" id="CHEBI:57457"/>
        <dbReference type="ChEBI" id="CHEBI:456216"/>
        <dbReference type="EC" id="6.3.3.2"/>
    </reaction>
</comment>
<feature type="binding site" evidence="4">
    <location>
        <begin position="137"/>
        <end position="145"/>
    </location>
    <ligand>
        <name>ATP</name>
        <dbReference type="ChEBI" id="CHEBI:30616"/>
    </ligand>
</feature>
<keyword evidence="5" id="KW-0479">Metal-binding</keyword>
<gene>
    <name evidence="6" type="ORF">EC844_102132</name>
</gene>
<feature type="binding site" evidence="4">
    <location>
        <position position="51"/>
    </location>
    <ligand>
        <name>substrate</name>
    </ligand>
</feature>
<keyword evidence="3 4" id="KW-0067">ATP-binding</keyword>
<feature type="binding site" evidence="4">
    <location>
        <position position="56"/>
    </location>
    <ligand>
        <name>substrate</name>
    </ligand>
</feature>
<dbReference type="GO" id="GO:0030272">
    <property type="term" value="F:5-formyltetrahydrofolate cyclo-ligase activity"/>
    <property type="evidence" value="ECO:0007669"/>
    <property type="project" value="UniProtKB-EC"/>
</dbReference>
<evidence type="ECO:0000256" key="4">
    <source>
        <dbReference type="PIRSR" id="PIRSR006806-1"/>
    </source>
</evidence>
<dbReference type="EMBL" id="SLVJ01000002">
    <property type="protein sequence ID" value="TCM69865.1"/>
    <property type="molecule type" value="Genomic_DNA"/>
</dbReference>
<dbReference type="InterPro" id="IPR024185">
    <property type="entry name" value="FTHF_cligase-like_sf"/>
</dbReference>
<keyword evidence="5" id="KW-0460">Magnesium</keyword>
<reference evidence="6 7" key="1">
    <citation type="submission" date="2019-03" db="EMBL/GenBank/DDBJ databases">
        <title>Genomic analyses of the natural microbiome of Caenorhabditis elegans.</title>
        <authorList>
            <person name="Samuel B."/>
        </authorList>
    </citation>
    <scope>NUCLEOTIDE SEQUENCE [LARGE SCALE GENOMIC DNA]</scope>
    <source>
        <strain evidence="6 7">JUb89</strain>
    </source>
</reference>
<dbReference type="NCBIfam" id="TIGR02727">
    <property type="entry name" value="MTHFS_bact"/>
    <property type="match status" value="1"/>
</dbReference>
<keyword evidence="7" id="KW-1185">Reference proteome</keyword>
<comment type="caution">
    <text evidence="6">The sequence shown here is derived from an EMBL/GenBank/DDBJ whole genome shotgun (WGS) entry which is preliminary data.</text>
</comment>
<evidence type="ECO:0000313" key="7">
    <source>
        <dbReference type="Proteomes" id="UP000294963"/>
    </source>
</evidence>
<accession>A0A4R1Y4H8</accession>
<dbReference type="GO" id="GO:0009396">
    <property type="term" value="P:folic acid-containing compound biosynthetic process"/>
    <property type="evidence" value="ECO:0007669"/>
    <property type="project" value="TreeGrafter"/>
</dbReference>
<sequence length="203" mass="23239">MSLALAALRKNLRQKRRQLNRYQQRQAERACLTQLTQLSVFNQAQHIGLYLDAFGEVPTGKIISACFQRGKSVYLPRICNMSQRLHWVRITAQHYHTQRFSPHRLGMLQPMNGRGFQVNHLDLLIMPLLACDASGLRLGMGGGFYDRTLALATQQPFRLGLAHEFQFLSAPLAAQPWDQALDGLLTTQHFRRFKRQTALKRGI</sequence>
<dbReference type="SUPFAM" id="SSF100950">
    <property type="entry name" value="NagB/RpiA/CoA transferase-like"/>
    <property type="match status" value="1"/>
</dbReference>
<proteinExistence type="inferred from homology"/>
<evidence type="ECO:0000313" key="6">
    <source>
        <dbReference type="EMBL" id="TCM69865.1"/>
    </source>
</evidence>
<organism evidence="6 7">
    <name type="scientific">Acinetobacter calcoaceticus</name>
    <dbReference type="NCBI Taxonomy" id="471"/>
    <lineage>
        <taxon>Bacteria</taxon>
        <taxon>Pseudomonadati</taxon>
        <taxon>Pseudomonadota</taxon>
        <taxon>Gammaproteobacteria</taxon>
        <taxon>Moraxellales</taxon>
        <taxon>Moraxellaceae</taxon>
        <taxon>Acinetobacter</taxon>
        <taxon>Acinetobacter calcoaceticus/baumannii complex</taxon>
    </lineage>
</organism>
<protein>
    <recommendedName>
        <fullName evidence="5">5-formyltetrahydrofolate cyclo-ligase</fullName>
        <ecNumber evidence="5">6.3.3.2</ecNumber>
    </recommendedName>
</protein>
<dbReference type="AlphaFoldDB" id="A0A4R1Y4H8"/>
<dbReference type="GO" id="GO:0046872">
    <property type="term" value="F:metal ion binding"/>
    <property type="evidence" value="ECO:0007669"/>
    <property type="project" value="UniProtKB-KW"/>
</dbReference>
<dbReference type="Pfam" id="PF01812">
    <property type="entry name" value="5-FTHF_cyc-lig"/>
    <property type="match status" value="1"/>
</dbReference>
<dbReference type="GO" id="GO:0035999">
    <property type="term" value="P:tetrahydrofolate interconversion"/>
    <property type="evidence" value="ECO:0007669"/>
    <property type="project" value="TreeGrafter"/>
</dbReference>